<comment type="subcellular location">
    <subcellularLocation>
        <location evidence="1 13 14">Cytoplasm</location>
    </subcellularLocation>
</comment>
<comment type="caution">
    <text evidence="18">The sequence shown here is derived from an EMBL/GenBank/DDBJ whole genome shotgun (WGS) entry which is preliminary data.</text>
</comment>
<dbReference type="GO" id="GO:0009381">
    <property type="term" value="F:excinuclease ABC activity"/>
    <property type="evidence" value="ECO:0007669"/>
    <property type="project" value="UniProtKB-UniRule"/>
</dbReference>
<dbReference type="OrthoDB" id="9806651at2"/>
<dbReference type="SMART" id="SM00490">
    <property type="entry name" value="HELICc"/>
    <property type="match status" value="1"/>
</dbReference>
<dbReference type="Proteomes" id="UP000477980">
    <property type="component" value="Unassembled WGS sequence"/>
</dbReference>
<dbReference type="RefSeq" id="WP_153090188.1">
    <property type="nucleotide sequence ID" value="NZ_VZAH01000158.1"/>
</dbReference>
<name>A0A6G1VSQ3_9BACT</name>
<keyword evidence="7 13" id="KW-0067">ATP-binding</keyword>
<keyword evidence="4 13" id="KW-0547">Nucleotide-binding</keyword>
<dbReference type="NCBIfam" id="NF003673">
    <property type="entry name" value="PRK05298.1"/>
    <property type="match status" value="1"/>
</dbReference>
<keyword evidence="8 13" id="KW-0267">Excision nuclease</keyword>
<gene>
    <name evidence="13 18" type="primary">uvrB</name>
    <name evidence="18" type="ORF">F7D25_15400</name>
</gene>
<keyword evidence="3 13" id="KW-0963">Cytoplasm</keyword>
<dbReference type="Pfam" id="PF04851">
    <property type="entry name" value="ResIII"/>
    <property type="match status" value="1"/>
</dbReference>
<evidence type="ECO:0000256" key="4">
    <source>
        <dbReference type="ARBA" id="ARBA00022741"/>
    </source>
</evidence>
<dbReference type="Gene3D" id="4.10.860.10">
    <property type="entry name" value="UVR domain"/>
    <property type="match status" value="1"/>
</dbReference>
<dbReference type="PROSITE" id="PS51194">
    <property type="entry name" value="HELICASE_CTER"/>
    <property type="match status" value="1"/>
</dbReference>
<dbReference type="GO" id="GO:0009380">
    <property type="term" value="C:excinuclease repair complex"/>
    <property type="evidence" value="ECO:0007669"/>
    <property type="project" value="InterPro"/>
</dbReference>
<feature type="domain" description="Helicase C-terminal" evidence="17">
    <location>
        <begin position="429"/>
        <end position="591"/>
    </location>
</feature>
<dbReference type="Pfam" id="PF00271">
    <property type="entry name" value="Helicase_C"/>
    <property type="match status" value="1"/>
</dbReference>
<keyword evidence="5 13" id="KW-0227">DNA damage</keyword>
<dbReference type="Pfam" id="PF12344">
    <property type="entry name" value="UvrB"/>
    <property type="match status" value="1"/>
</dbReference>
<keyword evidence="9 13" id="KW-0234">DNA repair</keyword>
<evidence type="ECO:0000256" key="11">
    <source>
        <dbReference type="ARBA" id="ARBA00026033"/>
    </source>
</evidence>
<proteinExistence type="inferred from homology"/>
<evidence type="ECO:0000256" key="7">
    <source>
        <dbReference type="ARBA" id="ARBA00022840"/>
    </source>
</evidence>
<dbReference type="Pfam" id="PF02151">
    <property type="entry name" value="UVR"/>
    <property type="match status" value="1"/>
</dbReference>
<feature type="binding site" evidence="13">
    <location>
        <begin position="37"/>
        <end position="44"/>
    </location>
    <ligand>
        <name>ATP</name>
        <dbReference type="ChEBI" id="CHEBI:30616"/>
    </ligand>
</feature>
<dbReference type="GO" id="GO:0003677">
    <property type="term" value="F:DNA binding"/>
    <property type="evidence" value="ECO:0007669"/>
    <property type="project" value="UniProtKB-UniRule"/>
</dbReference>
<protein>
    <recommendedName>
        <fullName evidence="12 13">UvrABC system protein B</fullName>
        <shortName evidence="13">Protein UvrB</shortName>
    </recommendedName>
    <alternativeName>
        <fullName evidence="13">Excinuclease ABC subunit B</fullName>
    </alternativeName>
</protein>
<evidence type="ECO:0000256" key="9">
    <source>
        <dbReference type="ARBA" id="ARBA00023204"/>
    </source>
</evidence>
<organism evidence="18 19">
    <name type="scientific">Segatella copri</name>
    <dbReference type="NCBI Taxonomy" id="165179"/>
    <lineage>
        <taxon>Bacteria</taxon>
        <taxon>Pseudomonadati</taxon>
        <taxon>Bacteroidota</taxon>
        <taxon>Bacteroidia</taxon>
        <taxon>Bacteroidales</taxon>
        <taxon>Prevotellaceae</taxon>
        <taxon>Segatella</taxon>
    </lineage>
</organism>
<evidence type="ECO:0000256" key="1">
    <source>
        <dbReference type="ARBA" id="ARBA00004496"/>
    </source>
</evidence>
<evidence type="ECO:0000313" key="19">
    <source>
        <dbReference type="Proteomes" id="UP000477980"/>
    </source>
</evidence>
<dbReference type="NCBIfam" id="TIGR00631">
    <property type="entry name" value="uvrb"/>
    <property type="match status" value="1"/>
</dbReference>
<comment type="subunit">
    <text evidence="11 13 14">Forms a heterotetramer with UvrA during the search for lesions. Interacts with UvrC in an incision complex.</text>
</comment>
<dbReference type="SMART" id="SM00487">
    <property type="entry name" value="DEXDc"/>
    <property type="match status" value="1"/>
</dbReference>
<dbReference type="InterPro" id="IPR006935">
    <property type="entry name" value="Helicase/UvrB_N"/>
</dbReference>
<evidence type="ECO:0000259" key="15">
    <source>
        <dbReference type="PROSITE" id="PS50151"/>
    </source>
</evidence>
<dbReference type="InterPro" id="IPR001943">
    <property type="entry name" value="UVR_dom"/>
</dbReference>
<evidence type="ECO:0000313" key="18">
    <source>
        <dbReference type="EMBL" id="MQP15753.1"/>
    </source>
</evidence>
<comment type="domain">
    <text evidence="13">The beta-hairpin motif is involved in DNA binding.</text>
</comment>
<dbReference type="GO" id="GO:0016887">
    <property type="term" value="F:ATP hydrolysis activity"/>
    <property type="evidence" value="ECO:0007669"/>
    <property type="project" value="InterPro"/>
</dbReference>
<dbReference type="InterPro" id="IPR014001">
    <property type="entry name" value="Helicase_ATP-bd"/>
</dbReference>
<evidence type="ECO:0000256" key="14">
    <source>
        <dbReference type="RuleBase" id="RU003587"/>
    </source>
</evidence>
<dbReference type="GO" id="GO:0009432">
    <property type="term" value="P:SOS response"/>
    <property type="evidence" value="ECO:0007669"/>
    <property type="project" value="UniProtKB-UniRule"/>
</dbReference>
<evidence type="ECO:0000256" key="2">
    <source>
        <dbReference type="ARBA" id="ARBA00008533"/>
    </source>
</evidence>
<dbReference type="InterPro" id="IPR024759">
    <property type="entry name" value="UvrB_YAD/RRR_dom"/>
</dbReference>
<feature type="short sequence motif" description="Beta-hairpin" evidence="13">
    <location>
        <begin position="90"/>
        <end position="113"/>
    </location>
</feature>
<evidence type="ECO:0000259" key="17">
    <source>
        <dbReference type="PROSITE" id="PS51194"/>
    </source>
</evidence>
<evidence type="ECO:0000256" key="5">
    <source>
        <dbReference type="ARBA" id="ARBA00022763"/>
    </source>
</evidence>
<dbReference type="GO" id="GO:0006289">
    <property type="term" value="P:nucleotide-excision repair"/>
    <property type="evidence" value="ECO:0007669"/>
    <property type="project" value="UniProtKB-UniRule"/>
</dbReference>
<dbReference type="PANTHER" id="PTHR24029">
    <property type="entry name" value="UVRABC SYSTEM PROTEIN B"/>
    <property type="match status" value="1"/>
</dbReference>
<dbReference type="Gene3D" id="3.40.50.300">
    <property type="entry name" value="P-loop containing nucleotide triphosphate hydrolases"/>
    <property type="match status" value="3"/>
</dbReference>
<dbReference type="Pfam" id="PF17757">
    <property type="entry name" value="UvrB_inter"/>
    <property type="match status" value="1"/>
</dbReference>
<dbReference type="AlphaFoldDB" id="A0A6G1VSQ3"/>
<dbReference type="CDD" id="cd18790">
    <property type="entry name" value="SF2_C_UvrB"/>
    <property type="match status" value="1"/>
</dbReference>
<evidence type="ECO:0000256" key="12">
    <source>
        <dbReference type="ARBA" id="ARBA00029504"/>
    </source>
</evidence>
<dbReference type="SUPFAM" id="SSF52540">
    <property type="entry name" value="P-loop containing nucleoside triphosphate hydrolases"/>
    <property type="match status" value="2"/>
</dbReference>
<evidence type="ECO:0000256" key="10">
    <source>
        <dbReference type="ARBA" id="ARBA00023236"/>
    </source>
</evidence>
<dbReference type="PROSITE" id="PS50151">
    <property type="entry name" value="UVR"/>
    <property type="match status" value="1"/>
</dbReference>
<dbReference type="GO" id="GO:0005524">
    <property type="term" value="F:ATP binding"/>
    <property type="evidence" value="ECO:0007669"/>
    <property type="project" value="UniProtKB-UniRule"/>
</dbReference>
<dbReference type="InterPro" id="IPR027417">
    <property type="entry name" value="P-loop_NTPase"/>
</dbReference>
<accession>A0A6G1VSQ3</accession>
<keyword evidence="6 13" id="KW-0228">DNA excision</keyword>
<dbReference type="InterPro" id="IPR036876">
    <property type="entry name" value="UVR_dom_sf"/>
</dbReference>
<evidence type="ECO:0000256" key="8">
    <source>
        <dbReference type="ARBA" id="ARBA00022881"/>
    </source>
</evidence>
<dbReference type="GO" id="GO:0005737">
    <property type="term" value="C:cytoplasm"/>
    <property type="evidence" value="ECO:0007669"/>
    <property type="project" value="UniProtKB-SubCell"/>
</dbReference>
<feature type="domain" description="UVR" evidence="15">
    <location>
        <begin position="662"/>
        <end position="697"/>
    </location>
</feature>
<dbReference type="InterPro" id="IPR041471">
    <property type="entry name" value="UvrB_inter"/>
</dbReference>
<dbReference type="PANTHER" id="PTHR24029:SF0">
    <property type="entry name" value="UVRABC SYSTEM PROTEIN B"/>
    <property type="match status" value="1"/>
</dbReference>
<dbReference type="EMBL" id="VZAH01000158">
    <property type="protein sequence ID" value="MQP15753.1"/>
    <property type="molecule type" value="Genomic_DNA"/>
</dbReference>
<evidence type="ECO:0000259" key="16">
    <source>
        <dbReference type="PROSITE" id="PS51192"/>
    </source>
</evidence>
<dbReference type="PROSITE" id="PS51192">
    <property type="entry name" value="HELICASE_ATP_BIND_1"/>
    <property type="match status" value="1"/>
</dbReference>
<dbReference type="InterPro" id="IPR004807">
    <property type="entry name" value="UvrB"/>
</dbReference>
<dbReference type="HAMAP" id="MF_00204">
    <property type="entry name" value="UvrB"/>
    <property type="match status" value="1"/>
</dbReference>
<dbReference type="InterPro" id="IPR001650">
    <property type="entry name" value="Helicase_C-like"/>
</dbReference>
<dbReference type="SUPFAM" id="SSF46600">
    <property type="entry name" value="C-terminal UvrC-binding domain of UvrB"/>
    <property type="match status" value="1"/>
</dbReference>
<evidence type="ECO:0000256" key="13">
    <source>
        <dbReference type="HAMAP-Rule" id="MF_00204"/>
    </source>
</evidence>
<reference evidence="18 19" key="1">
    <citation type="submission" date="2019-09" db="EMBL/GenBank/DDBJ databases">
        <title>Distinct polysaccharide growth profiles of human intestinal Prevotella copri isolates.</title>
        <authorList>
            <person name="Fehlner-Peach H."/>
            <person name="Magnabosco C."/>
            <person name="Raghavan V."/>
            <person name="Scher J.U."/>
            <person name="Tett A."/>
            <person name="Cox L.M."/>
            <person name="Gottsegen C."/>
            <person name="Watters A."/>
            <person name="Wiltshire- Gordon J.D."/>
            <person name="Segata N."/>
            <person name="Bonneau R."/>
            <person name="Littman D.R."/>
        </authorList>
    </citation>
    <scope>NUCLEOTIDE SEQUENCE [LARGE SCALE GENOMIC DNA]</scope>
    <source>
        <strain evidence="19">iAA917</strain>
    </source>
</reference>
<keyword evidence="10 13" id="KW-0742">SOS response</keyword>
<evidence type="ECO:0000256" key="3">
    <source>
        <dbReference type="ARBA" id="ARBA00022490"/>
    </source>
</evidence>
<evidence type="ECO:0000256" key="6">
    <source>
        <dbReference type="ARBA" id="ARBA00022769"/>
    </source>
</evidence>
<sequence length="702" mass="79548">MDFKITSEYQPTGDQPQAIRQLTEGIQQGEPAQVLLGVTGSGKTFTVANVIANVGKPTLILSHNKTLAAQLYQEMKGFFPNNAVEYYVSYYDYYQPEAYLPTTDTYIEKDLAINDEIDKLRLGAVSALLSGRKDVIVVSSVSCIYGMGGPVAMQENIIKIHRGQQLDRNEFLRKLVDALYVRNDIELQRGNFRVKGETVDIFMAYSDNVLRVTWWDDEIDSIEEVDSLTYHRLASFEEYEIYPANLFVTSKEQQEIAIRMIQDDLVKQEEFFKSIGDGIKAQRIKERVEYDMEMIKELGHCSGIENYSRYFDGRHEGERPYCLLDFFPKDFLLVVDESHVSIPQIGAMYGGDRARKKNLVEYGFRLPAAFDNRPLTFEEFHSMIHQAIYVSATPADYELRESEGVVVEQLIRPTGLLDPEIEVRPSENQIDDLLDEILTRTHRDERVLITTLTKRMAEELTEFLLNHNVKAAYIHSDVATLDRVKIMNDLRAGVYDVLVGVNLLREGLDLPEVSLVAILDADKEGFLRSHRSLTQTAGRAARNVNGKVIMYADNITDSMQKTIDETARRRSIQLKYNADHGITPKQIQKAITSALPMGKEEEAASGAATIKSIKSAEKAKGIMDHKNIKGAEGSRQRVYIDPDSATMVADPIVRSMSREELEKSIANTTALMKQAAKDLDFMQAAQYRDEIIRLQKELEEKG</sequence>
<comment type="similarity">
    <text evidence="2 13 14">Belongs to the UvrB family.</text>
</comment>
<feature type="domain" description="Helicase ATP-binding" evidence="16">
    <location>
        <begin position="24"/>
        <end position="153"/>
    </location>
</feature>
<dbReference type="CDD" id="cd17916">
    <property type="entry name" value="DEXHc_UvrB"/>
    <property type="match status" value="1"/>
</dbReference>
<comment type="function">
    <text evidence="13">The UvrABC repair system catalyzes the recognition and processing of DNA lesions. A damage recognition complex composed of 2 UvrA and 2 UvrB subunits scans DNA for abnormalities. Upon binding of the UvrA(2)B(2) complex to a putative damaged site, the DNA wraps around one UvrB monomer. DNA wrap is dependent on ATP binding by UvrB and probably causes local melting of the DNA helix, facilitating insertion of UvrB beta-hairpin between the DNA strands. Then UvrB probes one DNA strand for the presence of a lesion. If a lesion is found the UvrA subunits dissociate and the UvrB-DNA preincision complex is formed. This complex is subsequently bound by UvrC and the second UvrB is released. If no lesion is found, the DNA wraps around the other UvrB subunit that will check the other stand for damage.</text>
</comment>